<comment type="caution">
    <text evidence="1">The sequence shown here is derived from an EMBL/GenBank/DDBJ whole genome shotgun (WGS) entry which is preliminary data.</text>
</comment>
<proteinExistence type="predicted"/>
<evidence type="ECO:0000313" key="2">
    <source>
        <dbReference type="Proteomes" id="UP001165083"/>
    </source>
</evidence>
<reference evidence="1" key="1">
    <citation type="submission" date="2023-04" db="EMBL/GenBank/DDBJ databases">
        <title>Phytophthora lilii NBRC 32176.</title>
        <authorList>
            <person name="Ichikawa N."/>
            <person name="Sato H."/>
            <person name="Tonouchi N."/>
        </authorList>
    </citation>
    <scope>NUCLEOTIDE SEQUENCE</scope>
    <source>
        <strain evidence="1">NBRC 32176</strain>
    </source>
</reference>
<dbReference type="Proteomes" id="UP001165083">
    <property type="component" value="Unassembled WGS sequence"/>
</dbReference>
<keyword evidence="2" id="KW-1185">Reference proteome</keyword>
<sequence>MFGNKIVEAIYDQFERAPEILAPKSIENFADLANLLRALTSEVGPLFIMFDEIGCAFSHATLNDYERREQFVFFCEQVLFPLFMNPNLFFLIAGRATFLNYVGSRPTKVELSSSPVKFQRIGLNLLRPYAIEEIIKKTVWLTNKTVTIKEHCGMDDGQVQKLARHLFRMTYGHPRSLVAAFKKYDTYEKLMTEYTTPDIPGNSVSWQFMVEHVRYFEKPLQKLMKSALERATFYMCSEWRDKGENPITFDLIANMFGFAWDGTIDNATLHIAPYVQQAILASVYPFKAIMDDVVPSVGRIAIEDAEMFELLCVTRFQELFNEEAHPFISRPQEWWALVNEIDGLVSNQDSLCLKPLPQPPSSDILLMSSLQDSTKLTVGLAIKKCAPGKTKVSEETIKEECDKFNGMFSSKEGRLNVLIVCATAYTDTVMNYRSEVEKQQGCLSACYRATGYEQIHEVILLFLTTPENRAKFFGIEDNDEHKEALERIIENLQLDSTSSAATAATVATE</sequence>
<evidence type="ECO:0000313" key="1">
    <source>
        <dbReference type="EMBL" id="GMF36983.1"/>
    </source>
</evidence>
<dbReference type="AlphaFoldDB" id="A0A9W6XEQ0"/>
<dbReference type="OrthoDB" id="90027at2759"/>
<protein>
    <submittedName>
        <fullName evidence="1">Unnamed protein product</fullName>
    </submittedName>
</protein>
<name>A0A9W6XEQ0_9STRA</name>
<accession>A0A9W6XEQ0</accession>
<organism evidence="1 2">
    <name type="scientific">Phytophthora lilii</name>
    <dbReference type="NCBI Taxonomy" id="2077276"/>
    <lineage>
        <taxon>Eukaryota</taxon>
        <taxon>Sar</taxon>
        <taxon>Stramenopiles</taxon>
        <taxon>Oomycota</taxon>
        <taxon>Peronosporomycetes</taxon>
        <taxon>Peronosporales</taxon>
        <taxon>Peronosporaceae</taxon>
        <taxon>Phytophthora</taxon>
    </lineage>
</organism>
<dbReference type="EMBL" id="BSXW01001466">
    <property type="protein sequence ID" value="GMF36983.1"/>
    <property type="molecule type" value="Genomic_DNA"/>
</dbReference>
<gene>
    <name evidence="1" type="ORF">Plil01_001562100</name>
</gene>